<reference evidence="3 4" key="1">
    <citation type="submission" date="2019-06" db="EMBL/GenBank/DDBJ databases">
        <title>A chromosome-scale genome assembly of the European perch, Perca fluviatilis.</title>
        <authorList>
            <person name="Roques C."/>
            <person name="Zahm M."/>
            <person name="Cabau C."/>
            <person name="Klopp C."/>
            <person name="Bouchez O."/>
            <person name="Donnadieu C."/>
            <person name="Kuhl H."/>
            <person name="Gislard M."/>
            <person name="Guendouz S."/>
            <person name="Journot L."/>
            <person name="Haffray P."/>
            <person name="Bestin A."/>
            <person name="Morvezen R."/>
            <person name="Feron R."/>
            <person name="Wen M."/>
            <person name="Jouanno E."/>
            <person name="Herpin A."/>
            <person name="Schartl M."/>
            <person name="Postlethwait J."/>
            <person name="Schaerlinger B."/>
            <person name="Chardard D."/>
            <person name="Lecocq T."/>
            <person name="Poncet C."/>
            <person name="Jaffrelo L."/>
            <person name="Lampietro C."/>
            <person name="Guiguen Y."/>
        </authorList>
    </citation>
    <scope>NUCLEOTIDE SEQUENCE [LARGE SCALE GENOMIC DNA]</scope>
    <source>
        <tissue evidence="3">Blood</tissue>
    </source>
</reference>
<dbReference type="GO" id="GO:0005524">
    <property type="term" value="F:ATP binding"/>
    <property type="evidence" value="ECO:0007669"/>
    <property type="project" value="UniProtKB-UniRule"/>
</dbReference>
<dbReference type="GO" id="GO:0004706">
    <property type="term" value="F:JUN kinase kinase kinase activity"/>
    <property type="evidence" value="ECO:0007669"/>
    <property type="project" value="TreeGrafter"/>
</dbReference>
<dbReference type="PANTHER" id="PTHR44329:SF297">
    <property type="entry name" value="RECEPTOR-INTERACTING SERINE_THREONINE-PROTEIN KINASE 3"/>
    <property type="match status" value="1"/>
</dbReference>
<dbReference type="SUPFAM" id="SSF56112">
    <property type="entry name" value="Protein kinase-like (PK-like)"/>
    <property type="match status" value="1"/>
</dbReference>
<evidence type="ECO:0000313" key="4">
    <source>
        <dbReference type="Proteomes" id="UP000465112"/>
    </source>
</evidence>
<keyword evidence="4" id="KW-1185">Reference proteome</keyword>
<evidence type="ECO:0000256" key="1">
    <source>
        <dbReference type="PROSITE-ProRule" id="PRU10141"/>
    </source>
</evidence>
<protein>
    <recommendedName>
        <fullName evidence="2">Protein kinase domain-containing protein</fullName>
    </recommendedName>
</protein>
<dbReference type="InterPro" id="IPR011009">
    <property type="entry name" value="Kinase-like_dom_sf"/>
</dbReference>
<evidence type="ECO:0000313" key="3">
    <source>
        <dbReference type="EMBL" id="KAF1393372.1"/>
    </source>
</evidence>
<gene>
    <name evidence="3" type="ORF">PFLUV_G00014930</name>
</gene>
<dbReference type="Pfam" id="PF00069">
    <property type="entry name" value="Pkinase"/>
    <property type="match status" value="1"/>
</dbReference>
<feature type="binding site" evidence="1">
    <location>
        <position position="39"/>
    </location>
    <ligand>
        <name>ATP</name>
        <dbReference type="ChEBI" id="CHEBI:30616"/>
    </ligand>
</feature>
<dbReference type="InterPro" id="IPR051681">
    <property type="entry name" value="Ser/Thr_Kinases-Pseudokinases"/>
</dbReference>
<dbReference type="InterPro" id="IPR017441">
    <property type="entry name" value="Protein_kinase_ATP_BS"/>
</dbReference>
<dbReference type="AlphaFoldDB" id="A0A6A5FR23"/>
<dbReference type="OrthoDB" id="4062651at2759"/>
<keyword evidence="1" id="KW-0547">Nucleotide-binding</keyword>
<dbReference type="EMBL" id="VHII01000002">
    <property type="protein sequence ID" value="KAF1393372.1"/>
    <property type="molecule type" value="Genomic_DNA"/>
</dbReference>
<dbReference type="PROSITE" id="PS00107">
    <property type="entry name" value="PROTEIN_KINASE_ATP"/>
    <property type="match status" value="1"/>
</dbReference>
<keyword evidence="1" id="KW-0067">ATP-binding</keyword>
<name>A0A6A5FR23_PERFL</name>
<organism evidence="3 4">
    <name type="scientific">Perca fluviatilis</name>
    <name type="common">European perch</name>
    <dbReference type="NCBI Taxonomy" id="8168"/>
    <lineage>
        <taxon>Eukaryota</taxon>
        <taxon>Metazoa</taxon>
        <taxon>Chordata</taxon>
        <taxon>Craniata</taxon>
        <taxon>Vertebrata</taxon>
        <taxon>Euteleostomi</taxon>
        <taxon>Actinopterygii</taxon>
        <taxon>Neopterygii</taxon>
        <taxon>Teleostei</taxon>
        <taxon>Neoteleostei</taxon>
        <taxon>Acanthomorphata</taxon>
        <taxon>Eupercaria</taxon>
        <taxon>Perciformes</taxon>
        <taxon>Percoidei</taxon>
        <taxon>Percidae</taxon>
        <taxon>Percinae</taxon>
        <taxon>Perca</taxon>
    </lineage>
</organism>
<comment type="caution">
    <text evidence="3">The sequence shown here is derived from an EMBL/GenBank/DDBJ whole genome shotgun (WGS) entry which is preliminary data.</text>
</comment>
<dbReference type="Proteomes" id="UP000465112">
    <property type="component" value="Chromosome 2"/>
</dbReference>
<dbReference type="Gene3D" id="1.10.510.10">
    <property type="entry name" value="Transferase(Phosphotransferase) domain 1"/>
    <property type="match status" value="1"/>
</dbReference>
<sequence length="128" mass="14194">MEQFIEDSSLEDWKVIGSGGFGQIYKARHRQWACDVAIKMLRHDDGTNASLLREIKRMQEEVIRVLGVFKGLPPNTKSGFSAQLGVVMELMERGSLASLQLTDFGLSQITYSVTQVSKKDDKEGGGSL</sequence>
<proteinExistence type="predicted"/>
<dbReference type="InterPro" id="IPR000719">
    <property type="entry name" value="Prot_kinase_dom"/>
</dbReference>
<dbReference type="PROSITE" id="PS50011">
    <property type="entry name" value="PROTEIN_KINASE_DOM"/>
    <property type="match status" value="1"/>
</dbReference>
<feature type="domain" description="Protein kinase" evidence="2">
    <location>
        <begin position="10"/>
        <end position="128"/>
    </location>
</feature>
<dbReference type="PANTHER" id="PTHR44329">
    <property type="entry name" value="SERINE/THREONINE-PROTEIN KINASE TNNI3K-RELATED"/>
    <property type="match status" value="1"/>
</dbReference>
<accession>A0A6A5FR23</accession>
<evidence type="ECO:0000259" key="2">
    <source>
        <dbReference type="PROSITE" id="PS50011"/>
    </source>
</evidence>